<dbReference type="RefSeq" id="WP_378294448.1">
    <property type="nucleotide sequence ID" value="NZ_JBHULE010000019.1"/>
</dbReference>
<accession>A0ABW5LJ37</accession>
<evidence type="ECO:0000313" key="3">
    <source>
        <dbReference type="Proteomes" id="UP001597319"/>
    </source>
</evidence>
<reference evidence="3" key="1">
    <citation type="journal article" date="2019" name="Int. J. Syst. Evol. Microbiol.">
        <title>The Global Catalogue of Microorganisms (GCM) 10K type strain sequencing project: providing services to taxonomists for standard genome sequencing and annotation.</title>
        <authorList>
            <consortium name="The Broad Institute Genomics Platform"/>
            <consortium name="The Broad Institute Genome Sequencing Center for Infectious Disease"/>
            <person name="Wu L."/>
            <person name="Ma J."/>
        </authorList>
    </citation>
    <scope>NUCLEOTIDE SEQUENCE [LARGE SCALE GENOMIC DNA]</scope>
    <source>
        <strain evidence="3">KCTC 52274</strain>
    </source>
</reference>
<dbReference type="EC" id="2.1.1.222" evidence="2"/>
<keyword evidence="2" id="KW-0808">Transferase</keyword>
<dbReference type="GO" id="GO:0061542">
    <property type="term" value="F:3-demethylubiquinol 3-O-methyltransferase activity"/>
    <property type="evidence" value="ECO:0007669"/>
    <property type="project" value="UniProtKB-EC"/>
</dbReference>
<dbReference type="GO" id="GO:0032259">
    <property type="term" value="P:methylation"/>
    <property type="evidence" value="ECO:0007669"/>
    <property type="project" value="UniProtKB-KW"/>
</dbReference>
<feature type="domain" description="Methyltransferase" evidence="1">
    <location>
        <begin position="62"/>
        <end position="161"/>
    </location>
</feature>
<name>A0ABW5LJ37_9FLAO</name>
<dbReference type="GO" id="GO:0102208">
    <property type="term" value="F:2-polyprenyl-6-hydroxyphenol methylase activity"/>
    <property type="evidence" value="ECO:0007669"/>
    <property type="project" value="UniProtKB-EC"/>
</dbReference>
<dbReference type="EC" id="2.1.1.64" evidence="2"/>
<dbReference type="Proteomes" id="UP001597319">
    <property type="component" value="Unassembled WGS sequence"/>
</dbReference>
<dbReference type="InterPro" id="IPR029063">
    <property type="entry name" value="SAM-dependent_MTases_sf"/>
</dbReference>
<sequence length="241" mass="27401">MIDKDIFGHAIKDFYNKKYSEDIVVQAPDFDDDIIPVPYLFRTYAEMPEIEQKALDLCYGDILDVGCGAGSHSLVLQENRKLNVHAIDISAGAIKICKKRGITNATVQDVFNMEEEQYDTLLFLMNGSGIIGKLTNIDHFFSMIKKLLKPNGQILIDSSDISYLFAEEDGSFWVDASAGYYGEMQYKLKYKNKESDWFDWLYIDYNTLQNAANAHGFLCELVLEGENNDYLAKLTKAAYTL</sequence>
<proteinExistence type="predicted"/>
<keyword evidence="2" id="KW-0489">Methyltransferase</keyword>
<dbReference type="SUPFAM" id="SSF53335">
    <property type="entry name" value="S-adenosyl-L-methionine-dependent methyltransferases"/>
    <property type="match status" value="1"/>
</dbReference>
<dbReference type="InterPro" id="IPR025714">
    <property type="entry name" value="Methyltranfer_dom"/>
</dbReference>
<evidence type="ECO:0000259" key="1">
    <source>
        <dbReference type="Pfam" id="PF13847"/>
    </source>
</evidence>
<dbReference type="EMBL" id="JBHULE010000019">
    <property type="protein sequence ID" value="MFD2564625.1"/>
    <property type="molecule type" value="Genomic_DNA"/>
</dbReference>
<protein>
    <submittedName>
        <fullName evidence="2">Class I SAM-dependent methyltransferase</fullName>
        <ecNumber evidence="2">2.1.1.222</ecNumber>
        <ecNumber evidence="2">2.1.1.64</ecNumber>
    </submittedName>
</protein>
<evidence type="ECO:0000313" key="2">
    <source>
        <dbReference type="EMBL" id="MFD2564625.1"/>
    </source>
</evidence>
<gene>
    <name evidence="2" type="ORF">ACFSR1_18220</name>
</gene>
<organism evidence="2 3">
    <name type="scientific">Aquimarina rubra</name>
    <dbReference type="NCBI Taxonomy" id="1920033"/>
    <lineage>
        <taxon>Bacteria</taxon>
        <taxon>Pseudomonadati</taxon>
        <taxon>Bacteroidota</taxon>
        <taxon>Flavobacteriia</taxon>
        <taxon>Flavobacteriales</taxon>
        <taxon>Flavobacteriaceae</taxon>
        <taxon>Aquimarina</taxon>
    </lineage>
</organism>
<keyword evidence="3" id="KW-1185">Reference proteome</keyword>
<comment type="caution">
    <text evidence="2">The sequence shown here is derived from an EMBL/GenBank/DDBJ whole genome shotgun (WGS) entry which is preliminary data.</text>
</comment>
<dbReference type="Pfam" id="PF13847">
    <property type="entry name" value="Methyltransf_31"/>
    <property type="match status" value="1"/>
</dbReference>
<dbReference type="CDD" id="cd02440">
    <property type="entry name" value="AdoMet_MTases"/>
    <property type="match status" value="1"/>
</dbReference>
<dbReference type="Gene3D" id="3.40.50.150">
    <property type="entry name" value="Vaccinia Virus protein VP39"/>
    <property type="match status" value="1"/>
</dbReference>